<dbReference type="EMBL" id="JADBGQ010000010">
    <property type="protein sequence ID" value="KAG5375050.1"/>
    <property type="molecule type" value="Genomic_DNA"/>
</dbReference>
<accession>A0ABQ7KNI4</accession>
<name>A0ABQ7KNI4_BRACM</name>
<organism evidence="1 2">
    <name type="scientific">Brassica rapa subsp. trilocularis</name>
    <dbReference type="NCBI Taxonomy" id="1813537"/>
    <lineage>
        <taxon>Eukaryota</taxon>
        <taxon>Viridiplantae</taxon>
        <taxon>Streptophyta</taxon>
        <taxon>Embryophyta</taxon>
        <taxon>Tracheophyta</taxon>
        <taxon>Spermatophyta</taxon>
        <taxon>Magnoliopsida</taxon>
        <taxon>eudicotyledons</taxon>
        <taxon>Gunneridae</taxon>
        <taxon>Pentapetalae</taxon>
        <taxon>rosids</taxon>
        <taxon>malvids</taxon>
        <taxon>Brassicales</taxon>
        <taxon>Brassicaceae</taxon>
        <taxon>Brassiceae</taxon>
        <taxon>Brassica</taxon>
    </lineage>
</organism>
<gene>
    <name evidence="1" type="primary">A10p016260.1_BraROA</name>
    <name evidence="1" type="ORF">IGI04_039646</name>
</gene>
<sequence length="82" mass="9113">MLSEKMSSCGKVPLVPPIETKHERVLYNLGRGALRMGREQHVRSRSADGRAGRAFDSARRMVELVACSIQFGHLSSRMGSVR</sequence>
<reference evidence="1 2" key="1">
    <citation type="submission" date="2021-03" db="EMBL/GenBank/DDBJ databases">
        <authorList>
            <person name="King G.J."/>
            <person name="Bancroft I."/>
            <person name="Baten A."/>
            <person name="Bloomfield J."/>
            <person name="Borpatragohain P."/>
            <person name="He Z."/>
            <person name="Irish N."/>
            <person name="Irwin J."/>
            <person name="Liu K."/>
            <person name="Mauleon R.P."/>
            <person name="Moore J."/>
            <person name="Morris R."/>
            <person name="Ostergaard L."/>
            <person name="Wang B."/>
            <person name="Wells R."/>
        </authorList>
    </citation>
    <scope>NUCLEOTIDE SEQUENCE [LARGE SCALE GENOMIC DNA]</scope>
    <source>
        <strain evidence="1">R-o-18</strain>
        <tissue evidence="1">Leaf</tissue>
    </source>
</reference>
<comment type="caution">
    <text evidence="1">The sequence shown here is derived from an EMBL/GenBank/DDBJ whole genome shotgun (WGS) entry which is preliminary data.</text>
</comment>
<dbReference type="Proteomes" id="UP000823674">
    <property type="component" value="Chromosome A10"/>
</dbReference>
<evidence type="ECO:0000313" key="2">
    <source>
        <dbReference type="Proteomes" id="UP000823674"/>
    </source>
</evidence>
<proteinExistence type="predicted"/>
<protein>
    <submittedName>
        <fullName evidence="1">Uncharacterized protein</fullName>
    </submittedName>
</protein>
<keyword evidence="2" id="KW-1185">Reference proteome</keyword>
<evidence type="ECO:0000313" key="1">
    <source>
        <dbReference type="EMBL" id="KAG5375050.1"/>
    </source>
</evidence>